<proteinExistence type="predicted"/>
<sequence length="1042" mass="117434">MRKIFFTLLWVIAAFPLLAQNAAIKGIITAEHSKSPIVGAKIRLANQDISTTTNAQGEFSLQLLQPIDEEVIISASGFLTQVKVVKLTENQTNDLGTVLLKSDIESEMKQEILVQLSESDISDDGQSQNMSTSLSRRGDVFSNLTSYAFSPMRFRVRGYGQENEQVYINGVNFNSQERGVFSYSMIGGLNDATRNRDVTNGIEANSVAYGGVGNTTNILSTASRVAAGWKVGLSGTNRNYKGRVYATYGTGVMQNGWAIAASLAYRYSPYIDTKTPIIGEGIFYNSGGYYFSAEKFFNDNHKLAFTTFGSPTRRAQSAGVTQEVYDLYGSIYYNAYWGYQNGQVRNSRIVESFDPTAILNYEWKINDKHSVKINEAFHYSLYSNSALTFYNAPDPRPDYYRNLPSFLFDNQIDENGNFITKDMNGVALGDNQEYTNGDYSVQFGPSVDYETYKQIADLWRERDPETTQINWDELYRSNYANNAINPEGSAKYILERRHNDIWENMFNALYTGNPIDHLKITAGIDTKVSQGKHYKTVEDLLGANQWIDVDPFAERDMSDLAQNVGMTQQQIELVKQNDINNPNKAVKDGDVFGYNYDINMLSAAAFLQNEWNFNQIDFYYAAKLTYSQFYRVGYMENGRAIYLQSVYNQRYPDFGADKLAVLYNSLGKGQLHWFLDPSFKAGLTYKIDGRNRIKVNALAESRAPLARNAYISQRIHDRTIDGLQSSKTLSYDLTYEFNYGIVRGRVTGFRTHFVNGTELNGYYDDGYRTFVNQAMTGINTIHQGGEAALAVKLGTYFTLSGAASIMDAHYTSDAYSVTSAENGMSLASDINNNPIYELRDSVLIKGLKVANGPQLATSLKLSFFHPKMWFADITVSYFDWNYLDFSPSRRMQGLFTGVRADGSPVNGTYRLETDEEGNTLYDKNGHPVVAYPHSILSNQESLVASEWYNRFLVDLSVGKLIYLPQRQSLSINLSVSNLLNNTHMKTGGYQQGRIPVSSVQGEGFNGSNKIQKVEISNNVWKFPAKYYYAWGANFFLNITYKF</sequence>
<dbReference type="Gene3D" id="2.60.40.1120">
    <property type="entry name" value="Carboxypeptidase-like, regulatory domain"/>
    <property type="match status" value="1"/>
</dbReference>
<comment type="caution">
    <text evidence="2">The sequence shown here is derived from an EMBL/GenBank/DDBJ whole genome shotgun (WGS) entry which is preliminary data.</text>
</comment>
<reference evidence="2" key="2">
    <citation type="journal article" date="2021" name="PeerJ">
        <title>Extensive microbial diversity within the chicken gut microbiome revealed by metagenomics and culture.</title>
        <authorList>
            <person name="Gilroy R."/>
            <person name="Ravi A."/>
            <person name="Getino M."/>
            <person name="Pursley I."/>
            <person name="Horton D.L."/>
            <person name="Alikhan N.F."/>
            <person name="Baker D."/>
            <person name="Gharbi K."/>
            <person name="Hall N."/>
            <person name="Watson M."/>
            <person name="Adriaenssens E.M."/>
            <person name="Foster-Nyarko E."/>
            <person name="Jarju S."/>
            <person name="Secka A."/>
            <person name="Antonio M."/>
            <person name="Oren A."/>
            <person name="Chaudhuri R.R."/>
            <person name="La Ragione R."/>
            <person name="Hildebrand F."/>
            <person name="Pallen M.J."/>
        </authorList>
    </citation>
    <scope>NUCLEOTIDE SEQUENCE</scope>
    <source>
        <strain evidence="2">G3-3990</strain>
    </source>
</reference>
<accession>A0A9D9HS91</accession>
<evidence type="ECO:0000313" key="2">
    <source>
        <dbReference type="EMBL" id="MBO8458846.1"/>
    </source>
</evidence>
<name>A0A9D9HS91_9BACT</name>
<keyword evidence="2" id="KW-0645">Protease</keyword>
<keyword evidence="1" id="KW-0732">Signal</keyword>
<dbReference type="Proteomes" id="UP000823641">
    <property type="component" value="Unassembled WGS sequence"/>
</dbReference>
<dbReference type="GO" id="GO:0004180">
    <property type="term" value="F:carboxypeptidase activity"/>
    <property type="evidence" value="ECO:0007669"/>
    <property type="project" value="UniProtKB-KW"/>
</dbReference>
<organism evidence="2 3">
    <name type="scientific">Candidatus Gallipaludibacter merdavium</name>
    <dbReference type="NCBI Taxonomy" id="2840839"/>
    <lineage>
        <taxon>Bacteria</taxon>
        <taxon>Pseudomonadati</taxon>
        <taxon>Bacteroidota</taxon>
        <taxon>Bacteroidia</taxon>
        <taxon>Bacteroidales</taxon>
        <taxon>Candidatus Gallipaludibacter</taxon>
    </lineage>
</organism>
<dbReference type="InterPro" id="IPR008969">
    <property type="entry name" value="CarboxyPept-like_regulatory"/>
</dbReference>
<evidence type="ECO:0000256" key="1">
    <source>
        <dbReference type="SAM" id="SignalP"/>
    </source>
</evidence>
<dbReference type="SUPFAM" id="SSF49464">
    <property type="entry name" value="Carboxypeptidase regulatory domain-like"/>
    <property type="match status" value="1"/>
</dbReference>
<dbReference type="Pfam" id="PF13715">
    <property type="entry name" value="CarbopepD_reg_2"/>
    <property type="match status" value="1"/>
</dbReference>
<feature type="signal peptide" evidence="1">
    <location>
        <begin position="1"/>
        <end position="19"/>
    </location>
</feature>
<dbReference type="AlphaFoldDB" id="A0A9D9HS91"/>
<reference evidence="2" key="1">
    <citation type="submission" date="2020-10" db="EMBL/GenBank/DDBJ databases">
        <authorList>
            <person name="Gilroy R."/>
        </authorList>
    </citation>
    <scope>NUCLEOTIDE SEQUENCE</scope>
    <source>
        <strain evidence="2">G3-3990</strain>
    </source>
</reference>
<evidence type="ECO:0000313" key="3">
    <source>
        <dbReference type="Proteomes" id="UP000823641"/>
    </source>
</evidence>
<dbReference type="SUPFAM" id="SSF56935">
    <property type="entry name" value="Porins"/>
    <property type="match status" value="1"/>
</dbReference>
<keyword evidence="2" id="KW-0378">Hydrolase</keyword>
<feature type="chain" id="PRO_5039579679" evidence="1">
    <location>
        <begin position="20"/>
        <end position="1042"/>
    </location>
</feature>
<gene>
    <name evidence="2" type="ORF">IAA73_00710</name>
</gene>
<dbReference type="EMBL" id="JADIMG010000004">
    <property type="protein sequence ID" value="MBO8458846.1"/>
    <property type="molecule type" value="Genomic_DNA"/>
</dbReference>
<protein>
    <submittedName>
        <fullName evidence="2">Carboxypeptidase-like regulatory domain-containing protein</fullName>
    </submittedName>
</protein>
<keyword evidence="2" id="KW-0121">Carboxypeptidase</keyword>